<accession>A0AAF0IVU9</accession>
<dbReference type="Proteomes" id="UP001214603">
    <property type="component" value="Chromosome 2"/>
</dbReference>
<feature type="compositionally biased region" description="Basic and acidic residues" evidence="1">
    <location>
        <begin position="127"/>
        <end position="142"/>
    </location>
</feature>
<evidence type="ECO:0000313" key="3">
    <source>
        <dbReference type="Proteomes" id="UP001214603"/>
    </source>
</evidence>
<reference evidence="2" key="1">
    <citation type="submission" date="2023-03" db="EMBL/GenBank/DDBJ databases">
        <title>Mating type loci evolution in Malassezia.</title>
        <authorList>
            <person name="Coelho M.A."/>
        </authorList>
    </citation>
    <scope>NUCLEOTIDE SEQUENCE</scope>
    <source>
        <strain evidence="2">CBS 7876</strain>
    </source>
</reference>
<organism evidence="2 3">
    <name type="scientific">Malassezia obtusa</name>
    <dbReference type="NCBI Taxonomy" id="76774"/>
    <lineage>
        <taxon>Eukaryota</taxon>
        <taxon>Fungi</taxon>
        <taxon>Dikarya</taxon>
        <taxon>Basidiomycota</taxon>
        <taxon>Ustilaginomycotina</taxon>
        <taxon>Malasseziomycetes</taxon>
        <taxon>Malasseziales</taxon>
        <taxon>Malasseziaceae</taxon>
        <taxon>Malassezia</taxon>
    </lineage>
</organism>
<gene>
    <name evidence="2" type="ORF">MOBT1_001103</name>
</gene>
<feature type="compositionally biased region" description="Low complexity" evidence="1">
    <location>
        <begin position="109"/>
        <end position="122"/>
    </location>
</feature>
<dbReference type="AlphaFoldDB" id="A0AAF0IVU9"/>
<proteinExistence type="predicted"/>
<feature type="region of interest" description="Disordered" evidence="1">
    <location>
        <begin position="40"/>
        <end position="164"/>
    </location>
</feature>
<feature type="region of interest" description="Disordered" evidence="1">
    <location>
        <begin position="1"/>
        <end position="24"/>
    </location>
</feature>
<name>A0AAF0IVU9_9BASI</name>
<keyword evidence="3" id="KW-1185">Reference proteome</keyword>
<dbReference type="EMBL" id="CP119935">
    <property type="protein sequence ID" value="WFD02421.1"/>
    <property type="molecule type" value="Genomic_DNA"/>
</dbReference>
<evidence type="ECO:0000256" key="1">
    <source>
        <dbReference type="SAM" id="MobiDB-lite"/>
    </source>
</evidence>
<evidence type="ECO:0000313" key="2">
    <source>
        <dbReference type="EMBL" id="WFD02421.1"/>
    </source>
</evidence>
<sequence>MHAVHPSPDAHSFTEPTGHRQDFVETPAMRMRWFYDMVDAEERTPPTPPAPEPERIRASTFERMVQQHSRASPTLLYPMSSSPPPLADARGARHRSTSWPDTPMDDAADASGARAPAGAAGAPTHDIPPEPRTLRFGPDHRLVSYAASEAPPRADFTRKRRRKE</sequence>
<protein>
    <submittedName>
        <fullName evidence="2">Uncharacterized protein</fullName>
    </submittedName>
</protein>